<name>A0A246HS80_STEMA</name>
<dbReference type="SUPFAM" id="SSF53474">
    <property type="entry name" value="alpha/beta-Hydrolases"/>
    <property type="match status" value="1"/>
</dbReference>
<dbReference type="FunFam" id="3.40.50.1820:FF:000042">
    <property type="entry name" value="probable strigolactone esterase DAD2"/>
    <property type="match status" value="1"/>
</dbReference>
<evidence type="ECO:0000256" key="2">
    <source>
        <dbReference type="ARBA" id="ARBA00022801"/>
    </source>
</evidence>
<keyword evidence="2 4" id="KW-0378">Hydrolase</keyword>
<dbReference type="InterPro" id="IPR000073">
    <property type="entry name" value="AB_hydrolase_1"/>
</dbReference>
<dbReference type="EMBL" id="NIVS01000002">
    <property type="protein sequence ID" value="OWQ57369.1"/>
    <property type="molecule type" value="Genomic_DNA"/>
</dbReference>
<evidence type="ECO:0000313" key="5">
    <source>
        <dbReference type="Proteomes" id="UP000198157"/>
    </source>
</evidence>
<dbReference type="Pfam" id="PF12697">
    <property type="entry name" value="Abhydrolase_6"/>
    <property type="match status" value="1"/>
</dbReference>
<dbReference type="InterPro" id="IPR029058">
    <property type="entry name" value="AB_hydrolase_fold"/>
</dbReference>
<gene>
    <name evidence="4" type="ORF">CEE60_00765</name>
</gene>
<protein>
    <submittedName>
        <fullName evidence="4">Alpha/beta hydrolase</fullName>
    </submittedName>
</protein>
<dbReference type="Gene3D" id="3.40.50.1820">
    <property type="entry name" value="alpha/beta hydrolase"/>
    <property type="match status" value="1"/>
</dbReference>
<comment type="similarity">
    <text evidence="1">Belongs to the AB hydrolase superfamily.</text>
</comment>
<sequence length="268" mass="29183">MCVESFERFNGRRSGEGKAVAILSHGFGTDQSAWNALRPWFESRYDVISFDLAGCGPHGAQTYDFERHGSLFGYADDLLDLLDELDVRDCTYIGHSMSGMIGAAAAVARPEVFQRLVIIGASPRYLDDDGYTGGFKPQDLEQLFESMRANYQAWIAGFAPMVVGVDDSAVVADFSNTLFQMRPDIALNTSRTIFTSDLRSLAARVSTPAHLIQTAHDVAVPVAVGHWLANAIDGATLDVIDASGHLPHMTAPDDVMRILQQRLAGSAR</sequence>
<dbReference type="AlphaFoldDB" id="A0A246HS80"/>
<evidence type="ECO:0000256" key="1">
    <source>
        <dbReference type="ARBA" id="ARBA00008645"/>
    </source>
</evidence>
<evidence type="ECO:0000259" key="3">
    <source>
        <dbReference type="Pfam" id="PF12697"/>
    </source>
</evidence>
<proteinExistence type="inferred from homology"/>
<feature type="domain" description="AB hydrolase-1" evidence="3">
    <location>
        <begin position="22"/>
        <end position="256"/>
    </location>
</feature>
<dbReference type="OrthoDB" id="9814966at2"/>
<dbReference type="Proteomes" id="UP000198157">
    <property type="component" value="Unassembled WGS sequence"/>
</dbReference>
<reference evidence="4 5" key="1">
    <citation type="submission" date="2017-06" db="EMBL/GenBank/DDBJ databases">
        <authorList>
            <person name="Kim H.J."/>
            <person name="Triplett B.A."/>
        </authorList>
    </citation>
    <scope>NUCLEOTIDE SEQUENCE [LARGE SCALE GENOMIC DNA]</scope>
    <source>
        <strain evidence="4 5">13146</strain>
    </source>
</reference>
<accession>A0A246HS80</accession>
<dbReference type="GO" id="GO:0016787">
    <property type="term" value="F:hydrolase activity"/>
    <property type="evidence" value="ECO:0007669"/>
    <property type="project" value="UniProtKB-KW"/>
</dbReference>
<dbReference type="PANTHER" id="PTHR43039">
    <property type="entry name" value="ESTERASE-RELATED"/>
    <property type="match status" value="1"/>
</dbReference>
<comment type="caution">
    <text evidence="4">The sequence shown here is derived from an EMBL/GenBank/DDBJ whole genome shotgun (WGS) entry which is preliminary data.</text>
</comment>
<organism evidence="4 5">
    <name type="scientific">Stenotrophomonas maltophilia</name>
    <name type="common">Pseudomonas maltophilia</name>
    <name type="synonym">Xanthomonas maltophilia</name>
    <dbReference type="NCBI Taxonomy" id="40324"/>
    <lineage>
        <taxon>Bacteria</taxon>
        <taxon>Pseudomonadati</taxon>
        <taxon>Pseudomonadota</taxon>
        <taxon>Gammaproteobacteria</taxon>
        <taxon>Lysobacterales</taxon>
        <taxon>Lysobacteraceae</taxon>
        <taxon>Stenotrophomonas</taxon>
        <taxon>Stenotrophomonas maltophilia group</taxon>
    </lineage>
</organism>
<evidence type="ECO:0000313" key="4">
    <source>
        <dbReference type="EMBL" id="OWQ57369.1"/>
    </source>
</evidence>